<feature type="region of interest" description="Disordered" evidence="2">
    <location>
        <begin position="127"/>
        <end position="198"/>
    </location>
</feature>
<evidence type="ECO:0000256" key="3">
    <source>
        <dbReference type="SAM" id="SignalP"/>
    </source>
</evidence>
<gene>
    <name evidence="5" type="ORF">DS745_09205</name>
</gene>
<evidence type="ECO:0000313" key="6">
    <source>
        <dbReference type="Proteomes" id="UP000290649"/>
    </source>
</evidence>
<reference evidence="5 6" key="1">
    <citation type="journal article" date="2019" name="Int. J. Syst. Evol. Microbiol.">
        <title>Anaerobacillus alkaliphilus sp. nov., a novel alkaliphilic and moderately halophilic bacterium.</title>
        <authorList>
            <person name="Borsodi A.K."/>
            <person name="Aszalos J.M."/>
            <person name="Bihari P."/>
            <person name="Nagy I."/>
            <person name="Schumann P."/>
            <person name="Sproer C."/>
            <person name="Kovacs A.L."/>
            <person name="Boka K."/>
            <person name="Dobosy P."/>
            <person name="Ovari M."/>
            <person name="Szili-Kovacs T."/>
            <person name="Toth E."/>
        </authorList>
    </citation>
    <scope>NUCLEOTIDE SEQUENCE [LARGE SCALE GENOMIC DNA]</scope>
    <source>
        <strain evidence="5 6">B16-10</strain>
    </source>
</reference>
<dbReference type="InterPro" id="IPR014755">
    <property type="entry name" value="Cu-Rt/internalin_Ig-like"/>
</dbReference>
<dbReference type="InterPro" id="IPR032812">
    <property type="entry name" value="SbsA_Ig"/>
</dbReference>
<organism evidence="5 6">
    <name type="scientific">Anaerobacillus alkaliphilus</name>
    <dbReference type="NCBI Taxonomy" id="1548597"/>
    <lineage>
        <taxon>Bacteria</taxon>
        <taxon>Bacillati</taxon>
        <taxon>Bacillota</taxon>
        <taxon>Bacilli</taxon>
        <taxon>Bacillales</taxon>
        <taxon>Bacillaceae</taxon>
        <taxon>Anaerobacillus</taxon>
    </lineage>
</organism>
<dbReference type="Gene3D" id="2.60.40.1220">
    <property type="match status" value="1"/>
</dbReference>
<dbReference type="EMBL" id="QOUX01000032">
    <property type="protein sequence ID" value="RXJ01648.1"/>
    <property type="molecule type" value="Genomic_DNA"/>
</dbReference>
<dbReference type="OrthoDB" id="2974097at2"/>
<feature type="chain" id="PRO_5020394898" description="SbsA Ig-like domain-containing protein" evidence="3">
    <location>
        <begin position="24"/>
        <end position="274"/>
    </location>
</feature>
<name>A0A4Q0VTN2_9BACI</name>
<keyword evidence="1 3" id="KW-0732">Signal</keyword>
<accession>A0A4Q0VTN2</accession>
<evidence type="ECO:0000256" key="1">
    <source>
        <dbReference type="ARBA" id="ARBA00022729"/>
    </source>
</evidence>
<dbReference type="RefSeq" id="WP_129077950.1">
    <property type="nucleotide sequence ID" value="NZ_QOUX01000032.1"/>
</dbReference>
<feature type="signal peptide" evidence="3">
    <location>
        <begin position="1"/>
        <end position="23"/>
    </location>
</feature>
<feature type="compositionally biased region" description="Low complexity" evidence="2">
    <location>
        <begin position="141"/>
        <end position="191"/>
    </location>
</feature>
<dbReference type="Proteomes" id="UP000290649">
    <property type="component" value="Unassembled WGS sequence"/>
</dbReference>
<evidence type="ECO:0000256" key="2">
    <source>
        <dbReference type="SAM" id="MobiDB-lite"/>
    </source>
</evidence>
<keyword evidence="6" id="KW-1185">Reference proteome</keyword>
<evidence type="ECO:0000259" key="4">
    <source>
        <dbReference type="Pfam" id="PF13205"/>
    </source>
</evidence>
<proteinExistence type="predicted"/>
<feature type="domain" description="SbsA Ig-like" evidence="4">
    <location>
        <begin position="41"/>
        <end position="103"/>
    </location>
</feature>
<dbReference type="Pfam" id="PF13205">
    <property type="entry name" value="Big_5"/>
    <property type="match status" value="1"/>
</dbReference>
<evidence type="ECO:0000313" key="5">
    <source>
        <dbReference type="EMBL" id="RXJ01648.1"/>
    </source>
</evidence>
<sequence length="274" mass="30172">MKNSLKALILLIFVFSTMPASLAENNHEVLVQRVANDIYKVWTITFNEALDPSTVNETTVLVKNSFNRNLDVTVSLSADGKSISVNPSQMYVPGLEYELFIENVASITNEVLSPGVRMPFVIEEVKEEKVRNSTSPKSQGTTSQQSNQTTNNNQANNSPFTNNNSSSSKPTTSQPSTKPATNQQTNTTQQQAEKKPVHLTNVKVDVNSMVSNVTVKTSNFVAVVRVDGKKMHYQGNNVHELAVPGLKRGNTIKIDAFSSYERGSLIETINHNVK</sequence>
<dbReference type="AlphaFoldDB" id="A0A4Q0VTN2"/>
<comment type="caution">
    <text evidence="5">The sequence shown here is derived from an EMBL/GenBank/DDBJ whole genome shotgun (WGS) entry which is preliminary data.</text>
</comment>
<protein>
    <recommendedName>
        <fullName evidence="4">SbsA Ig-like domain-containing protein</fullName>
    </recommendedName>
</protein>